<accession>A0A7R9JWT6</accession>
<feature type="region of interest" description="Disordered" evidence="1">
    <location>
        <begin position="623"/>
        <end position="643"/>
    </location>
</feature>
<evidence type="ECO:0000256" key="1">
    <source>
        <dbReference type="SAM" id="MobiDB-lite"/>
    </source>
</evidence>
<feature type="signal peptide" evidence="2">
    <location>
        <begin position="1"/>
        <end position="21"/>
    </location>
</feature>
<organism evidence="3">
    <name type="scientific">Timema genevievae</name>
    <name type="common">Walking stick</name>
    <dbReference type="NCBI Taxonomy" id="629358"/>
    <lineage>
        <taxon>Eukaryota</taxon>
        <taxon>Metazoa</taxon>
        <taxon>Ecdysozoa</taxon>
        <taxon>Arthropoda</taxon>
        <taxon>Hexapoda</taxon>
        <taxon>Insecta</taxon>
        <taxon>Pterygota</taxon>
        <taxon>Neoptera</taxon>
        <taxon>Polyneoptera</taxon>
        <taxon>Phasmatodea</taxon>
        <taxon>Timematodea</taxon>
        <taxon>Timematoidea</taxon>
        <taxon>Timematidae</taxon>
        <taxon>Timema</taxon>
    </lineage>
</organism>
<feature type="compositionally biased region" description="Basic and acidic residues" evidence="1">
    <location>
        <begin position="679"/>
        <end position="1136"/>
    </location>
</feature>
<dbReference type="AlphaFoldDB" id="A0A7R9JWT6"/>
<feature type="chain" id="PRO_5031360126" evidence="2">
    <location>
        <begin position="22"/>
        <end position="1149"/>
    </location>
</feature>
<sequence length="1149" mass="126842">MIRSAVLSLGLSLLSLPSLNSPPPPFLYKLIIIATYPSLQDAQEKIAVPLSGLELSSKLVLLKISEKHFFPGVKIADDVSQLLNDRRNIIEVQPPLALHVTFWWYKQDVVLSASDLFGGISWDAVLSASDLFGEIFISFLSFGRESKNDHSPEFEVDGSGSSAVESISSKSRSDGALHFNKPLKHAILTTPASLHILNKLQLGYLHSLLQTMKAFPCLRATPVMTHNARSVPYSRMRSAIAHLWLYPYTRAAHALNYRSTLPISIYSHRQEFWSCTVQSSQAHLNADVQTLPLHLADTAGSVCQTHAFHECGDCSRSQSSLSSLSRRPLSSSCAALLSPRLASPNEFRELGRLNLEEVNPHLRGGRVENHLGKTTPSSLDRDSNLNLPVLGGLAQHDWHVSQLRHRASETMLEPALNSHQAWATPHNLLQTLNKLVMMAFCVCDVYGHTGRQVKNGPTLFVKAVRQILKFGIGILANGQFGVWDGFVKDLPSQAKGVGGGDPPLAKVRVRELGGLNLEEVNPHLRGGRVENHLGKTTPHSPDRDSNLVSPSSAVELNTTGALANYATEAGHRYPIIRGFVKFYSQEGVTVGVVGNGPLGGVLFGRRRFLQGLLLVSFAGAAGEDHPVESPVTRTSRREGKESRQYDVLVGAPGDGALSLFLFLEAPGSGLTNHRRKKSGEKVRKGVFRDKTSNSRKGVFRDKTSNSRKGVFRDKTSNSRKGGFRDKTSNSRKGVFRDKTSNSRKDGVRDKTSNSRKDGVRDKTSNSRKDGVRDKTSNSRKDGVRDKTSNSRKDGVRDKTSNSRKDGVRDKTSNSRKDGVRDKTSNSRKDGVRDKTSNSRKDGVRDKTSNSRKDGVRDKTSNSRKDGVRDKTSNSRKDGVRDKTSNSRKDGVRDKTSNSRKDGVRDKTSNSRKDGVRDKTSNSRKDGVRDKTSNSRKDGVRDKTSNSRKDGVRDKTSNSRKDGVRDKTSNSRKDGVRDKTSNSRKDGVRDKTSNSRKDGVRDKTSNSRKDGVRDKTSNSRKDGVRDKTSNSRKDGVRDKTSNSRKDGVRDKTSNSRKDGVRDKTSNSRKDGVRDKTSNSRKDGVRDKTSNSRKDGVRDKTSNSRKDGVRDKTSNSRKDGVRDKTSSSRKGGVRDKTSKSQSAFLTSRLFF</sequence>
<protein>
    <submittedName>
        <fullName evidence="3">Uncharacterized protein</fullName>
    </submittedName>
</protein>
<evidence type="ECO:0000256" key="2">
    <source>
        <dbReference type="SAM" id="SignalP"/>
    </source>
</evidence>
<name>A0A7R9JWT6_TIMGE</name>
<reference evidence="3" key="1">
    <citation type="submission" date="2020-11" db="EMBL/GenBank/DDBJ databases">
        <authorList>
            <person name="Tran Van P."/>
        </authorList>
    </citation>
    <scope>NUCLEOTIDE SEQUENCE</scope>
</reference>
<proteinExistence type="predicted"/>
<feature type="region of interest" description="Disordered" evidence="1">
    <location>
        <begin position="527"/>
        <end position="550"/>
    </location>
</feature>
<dbReference type="EMBL" id="OE840714">
    <property type="protein sequence ID" value="CAD7592197.1"/>
    <property type="molecule type" value="Genomic_DNA"/>
</dbReference>
<gene>
    <name evidence="3" type="ORF">TGEB3V08_LOCUS4831</name>
</gene>
<feature type="region of interest" description="Disordered" evidence="1">
    <location>
        <begin position="670"/>
        <end position="1149"/>
    </location>
</feature>
<keyword evidence="2" id="KW-0732">Signal</keyword>
<evidence type="ECO:0000313" key="3">
    <source>
        <dbReference type="EMBL" id="CAD7592197.1"/>
    </source>
</evidence>